<protein>
    <submittedName>
        <fullName evidence="2">Putative Importin subunit alpha-2/sw</fullName>
    </submittedName>
</protein>
<evidence type="ECO:0000313" key="2">
    <source>
        <dbReference type="EMBL" id="KZS01505.1"/>
    </source>
</evidence>
<dbReference type="STRING" id="35525.A0A164IQA1"/>
<feature type="domain" description="Reverse transcriptase Ty1/copia-type" evidence="1">
    <location>
        <begin position="136"/>
        <end position="189"/>
    </location>
</feature>
<dbReference type="OrthoDB" id="8188638at2759"/>
<feature type="non-terminal residue" evidence="2">
    <location>
        <position position="193"/>
    </location>
</feature>
<dbReference type="AlphaFoldDB" id="A0A164IQA1"/>
<name>A0A164IQA1_9CRUS</name>
<dbReference type="InterPro" id="IPR013103">
    <property type="entry name" value="RVT_2"/>
</dbReference>
<accession>A0A164IQA1</accession>
<dbReference type="EMBL" id="LRGB01006714">
    <property type="protein sequence ID" value="KZS01505.1"/>
    <property type="molecule type" value="Genomic_DNA"/>
</dbReference>
<organism evidence="2 3">
    <name type="scientific">Daphnia magna</name>
    <dbReference type="NCBI Taxonomy" id="35525"/>
    <lineage>
        <taxon>Eukaryota</taxon>
        <taxon>Metazoa</taxon>
        <taxon>Ecdysozoa</taxon>
        <taxon>Arthropoda</taxon>
        <taxon>Crustacea</taxon>
        <taxon>Branchiopoda</taxon>
        <taxon>Diplostraca</taxon>
        <taxon>Cladocera</taxon>
        <taxon>Anomopoda</taxon>
        <taxon>Daphniidae</taxon>
        <taxon>Daphnia</taxon>
    </lineage>
</organism>
<evidence type="ECO:0000259" key="1">
    <source>
        <dbReference type="Pfam" id="PF07727"/>
    </source>
</evidence>
<gene>
    <name evidence="2" type="ORF">APZ42_001818</name>
</gene>
<keyword evidence="3" id="KW-1185">Reference proteome</keyword>
<dbReference type="Pfam" id="PF07727">
    <property type="entry name" value="RVT_2"/>
    <property type="match status" value="1"/>
</dbReference>
<reference evidence="2 3" key="1">
    <citation type="submission" date="2016-03" db="EMBL/GenBank/DDBJ databases">
        <title>EvidentialGene: Evidence-directed Construction of Genes on Genomes.</title>
        <authorList>
            <person name="Gilbert D.G."/>
            <person name="Choi J.-H."/>
            <person name="Mockaitis K."/>
            <person name="Colbourne J."/>
            <person name="Pfrender M."/>
        </authorList>
    </citation>
    <scope>NUCLEOTIDE SEQUENCE [LARGE SCALE GENOMIC DNA]</scope>
    <source>
        <strain evidence="2 3">Xinb3</strain>
        <tissue evidence="2">Complete organism</tissue>
    </source>
</reference>
<sequence>LPPFEPPVELQAEPPVKLQVEHSSESVINEPLHVEEQDRTGAFYGFGENDFHPNHHEYEAEGGEFFDDENHKNAPTSANRRYPLRNRKPKVIQFMNLMDSNGQPFEPGSFLEAMDCREAHLWRPSVQDEFDSHIQNETWVLVPLPPGRTAIGTRWVFKVKPGYLDTPARYKSRFVAKGYSQVKGIDFNEYAIY</sequence>
<comment type="caution">
    <text evidence="2">The sequence shown here is derived from an EMBL/GenBank/DDBJ whole genome shotgun (WGS) entry which is preliminary data.</text>
</comment>
<evidence type="ECO:0000313" key="3">
    <source>
        <dbReference type="Proteomes" id="UP000076858"/>
    </source>
</evidence>
<feature type="non-terminal residue" evidence="2">
    <location>
        <position position="1"/>
    </location>
</feature>
<proteinExistence type="predicted"/>
<dbReference type="Proteomes" id="UP000076858">
    <property type="component" value="Unassembled WGS sequence"/>
</dbReference>